<dbReference type="Gene3D" id="1.20.5.110">
    <property type="match status" value="1"/>
</dbReference>
<accession>A0A515DBA8</accession>
<sequence precursor="true">MRSVATLKLLRGFVLAMSACAALTAAHAGLFEDDEARRAILELRQRVDASRQAADAAQAKQSDDNAQLRRSLLDLQSQIEAMRADMANLRGQDEQLARDVADLQRKQKDIVQNADAQQAATQPAQVTVDGKTFSATPAEKTDFEAALGTFRQGDFAGAQTAFAGFVKRYPQSGYNPSALFWLGNAQYATRDYKGAITNFRALVAQSPDHARAPESILSIANCQIELGDTKSARKTLGDLIKAYPQSEAAQAAKERLAKLK</sequence>
<dbReference type="GO" id="GO:0070206">
    <property type="term" value="P:protein trimerization"/>
    <property type="evidence" value="ECO:0007669"/>
    <property type="project" value="InterPro"/>
</dbReference>
<comment type="subcellular location">
    <subcellularLocation>
        <location evidence="1">Periplasm</location>
    </subcellularLocation>
</comment>
<reference evidence="4 5" key="1">
    <citation type="submission" date="2019-01" db="EMBL/GenBank/DDBJ databases">
        <title>Genomic insights into a novel species Rhodoferax sp.</title>
        <authorList>
            <person name="Jin L."/>
        </authorList>
    </citation>
    <scope>NUCLEOTIDE SEQUENCE [LARGE SCALE GENOMIC DNA]</scope>
    <source>
        <strain evidence="4 5">CHu59-6-5</strain>
    </source>
</reference>
<dbReference type="GO" id="GO:0030288">
    <property type="term" value="C:outer membrane-bounded periplasmic space"/>
    <property type="evidence" value="ECO:0007669"/>
    <property type="project" value="UniProtKB-UniRule"/>
</dbReference>
<evidence type="ECO:0000313" key="4">
    <source>
        <dbReference type="EMBL" id="QDL37702.1"/>
    </source>
</evidence>
<evidence type="ECO:0000259" key="3">
    <source>
        <dbReference type="Pfam" id="PF16331"/>
    </source>
</evidence>
<keyword evidence="1" id="KW-0574">Periplasm</keyword>
<evidence type="ECO:0000313" key="5">
    <source>
        <dbReference type="Proteomes" id="UP000316798"/>
    </source>
</evidence>
<feature type="repeat" description="TPR" evidence="2">
    <location>
        <begin position="176"/>
        <end position="209"/>
    </location>
</feature>
<dbReference type="Proteomes" id="UP000316798">
    <property type="component" value="Chromosome"/>
</dbReference>
<keyword evidence="1" id="KW-0132">Cell division</keyword>
<gene>
    <name evidence="4" type="primary">ybgF</name>
    <name evidence="1" type="synonym">cpoB</name>
    <name evidence="4" type="ORF">EUB48_10800</name>
</gene>
<keyword evidence="1" id="KW-0732">Signal</keyword>
<evidence type="ECO:0000256" key="2">
    <source>
        <dbReference type="PROSITE-ProRule" id="PRU00339"/>
    </source>
</evidence>
<dbReference type="OrthoDB" id="8525418at2"/>
<dbReference type="AlphaFoldDB" id="A0A515DBA8"/>
<dbReference type="HAMAP" id="MF_02066">
    <property type="entry name" value="CpoB"/>
    <property type="match status" value="1"/>
</dbReference>
<dbReference type="Pfam" id="PF16331">
    <property type="entry name" value="TolA_bind_tri"/>
    <property type="match status" value="1"/>
</dbReference>
<dbReference type="InterPro" id="IPR011990">
    <property type="entry name" value="TPR-like_helical_dom_sf"/>
</dbReference>
<dbReference type="GO" id="GO:0043093">
    <property type="term" value="P:FtsZ-dependent cytokinesis"/>
    <property type="evidence" value="ECO:0007669"/>
    <property type="project" value="UniProtKB-UniRule"/>
</dbReference>
<comment type="function">
    <text evidence="1">Mediates coordination of peptidoglycan synthesis and outer membrane constriction during cell division.</text>
</comment>
<dbReference type="InterPro" id="IPR019734">
    <property type="entry name" value="TPR_rpt"/>
</dbReference>
<dbReference type="NCBIfam" id="TIGR02795">
    <property type="entry name" value="tol_pal_ybgF"/>
    <property type="match status" value="1"/>
</dbReference>
<dbReference type="InterPro" id="IPR014162">
    <property type="entry name" value="CpoB_C"/>
</dbReference>
<dbReference type="InterPro" id="IPR034706">
    <property type="entry name" value="CpoB"/>
</dbReference>
<proteinExistence type="inferred from homology"/>
<dbReference type="RefSeq" id="WP_142819032.1">
    <property type="nucleotide sequence ID" value="NZ_CP035503.1"/>
</dbReference>
<dbReference type="Pfam" id="PF14559">
    <property type="entry name" value="TPR_19"/>
    <property type="match status" value="1"/>
</dbReference>
<comment type="similarity">
    <text evidence="1">Belongs to the CpoB family.</text>
</comment>
<organism evidence="4 5">
    <name type="scientific">Rhodoferax sediminis</name>
    <dbReference type="NCBI Taxonomy" id="2509614"/>
    <lineage>
        <taxon>Bacteria</taxon>
        <taxon>Pseudomonadati</taxon>
        <taxon>Pseudomonadota</taxon>
        <taxon>Betaproteobacteria</taxon>
        <taxon>Burkholderiales</taxon>
        <taxon>Comamonadaceae</taxon>
        <taxon>Rhodoferax</taxon>
    </lineage>
</organism>
<feature type="signal peptide" evidence="1">
    <location>
        <begin position="1"/>
        <end position="21"/>
    </location>
</feature>
<keyword evidence="1" id="KW-0175">Coiled coil</keyword>
<dbReference type="SUPFAM" id="SSF48452">
    <property type="entry name" value="TPR-like"/>
    <property type="match status" value="1"/>
</dbReference>
<dbReference type="InterPro" id="IPR032519">
    <property type="entry name" value="YbgF_tri"/>
</dbReference>
<dbReference type="Gene3D" id="1.25.40.10">
    <property type="entry name" value="Tetratricopeptide repeat domain"/>
    <property type="match status" value="1"/>
</dbReference>
<feature type="domain" description="YbgF trimerisation" evidence="3">
    <location>
        <begin position="69"/>
        <end position="123"/>
    </location>
</feature>
<dbReference type="PROSITE" id="PS50005">
    <property type="entry name" value="TPR"/>
    <property type="match status" value="1"/>
</dbReference>
<dbReference type="EMBL" id="CP035503">
    <property type="protein sequence ID" value="QDL37702.1"/>
    <property type="molecule type" value="Genomic_DNA"/>
</dbReference>
<dbReference type="KEGG" id="rhf:EUB48_10800"/>
<name>A0A515DBA8_9BURK</name>
<dbReference type="Pfam" id="PF13174">
    <property type="entry name" value="TPR_6"/>
    <property type="match status" value="1"/>
</dbReference>
<keyword evidence="5" id="KW-1185">Reference proteome</keyword>
<evidence type="ECO:0000256" key="1">
    <source>
        <dbReference type="HAMAP-Rule" id="MF_02066"/>
    </source>
</evidence>
<keyword evidence="2" id="KW-0802">TPR repeat</keyword>
<feature type="chain" id="PRO_5022275076" description="Cell division coordinator CpoB" evidence="1">
    <location>
        <begin position="22"/>
        <end position="260"/>
    </location>
</feature>
<feature type="coiled-coil region" evidence="1">
    <location>
        <begin position="40"/>
        <end position="106"/>
    </location>
</feature>
<keyword evidence="1" id="KW-0131">Cell cycle</keyword>
<protein>
    <recommendedName>
        <fullName evidence="1">Cell division coordinator CpoB</fullName>
    </recommendedName>
</protein>